<dbReference type="InterPro" id="IPR027417">
    <property type="entry name" value="P-loop_NTPase"/>
</dbReference>
<reference evidence="3" key="1">
    <citation type="submission" date="2022-02" db="EMBL/GenBank/DDBJ databases">
        <title>Vibrio sp. nov., a new bacterium isolated from Bohai sea, China.</title>
        <authorList>
            <person name="Yuan Y."/>
        </authorList>
    </citation>
    <scope>NUCLEOTIDE SEQUENCE</scope>
    <source>
        <strain evidence="3">DBSS07</strain>
    </source>
</reference>
<evidence type="ECO:0000313" key="4">
    <source>
        <dbReference type="Proteomes" id="UP001155586"/>
    </source>
</evidence>
<keyword evidence="1" id="KW-0547">Nucleotide-binding</keyword>
<evidence type="ECO:0000256" key="2">
    <source>
        <dbReference type="ARBA" id="ARBA00022840"/>
    </source>
</evidence>
<dbReference type="GO" id="GO:0051782">
    <property type="term" value="P:negative regulation of cell division"/>
    <property type="evidence" value="ECO:0007669"/>
    <property type="project" value="TreeGrafter"/>
</dbReference>
<dbReference type="Gene3D" id="3.40.50.300">
    <property type="entry name" value="P-loop containing nucleotide triphosphate hydrolases"/>
    <property type="match status" value="1"/>
</dbReference>
<organism evidence="3 4">
    <name type="scientific">Vibrio paucivorans</name>
    <dbReference type="NCBI Taxonomy" id="2829489"/>
    <lineage>
        <taxon>Bacteria</taxon>
        <taxon>Pseudomonadati</taxon>
        <taxon>Pseudomonadota</taxon>
        <taxon>Gammaproteobacteria</taxon>
        <taxon>Vibrionales</taxon>
        <taxon>Vibrionaceae</taxon>
        <taxon>Vibrio</taxon>
    </lineage>
</organism>
<gene>
    <name evidence="3" type="ORF">MD483_06585</name>
</gene>
<evidence type="ECO:0000313" key="3">
    <source>
        <dbReference type="EMBL" id="MCW8333488.1"/>
    </source>
</evidence>
<comment type="caution">
    <text evidence="3">The sequence shown here is derived from an EMBL/GenBank/DDBJ whole genome shotgun (WGS) entry which is preliminary data.</text>
</comment>
<dbReference type="GO" id="GO:0009898">
    <property type="term" value="C:cytoplasmic side of plasma membrane"/>
    <property type="evidence" value="ECO:0007669"/>
    <property type="project" value="TreeGrafter"/>
</dbReference>
<keyword evidence="2" id="KW-0067">ATP-binding</keyword>
<dbReference type="EMBL" id="JAKRRX010000025">
    <property type="protein sequence ID" value="MCW8333488.1"/>
    <property type="molecule type" value="Genomic_DNA"/>
</dbReference>
<dbReference type="PANTHER" id="PTHR43384:SF6">
    <property type="entry name" value="SEPTUM SITE-DETERMINING PROTEIN MIND HOMOLOG, CHLOROPLASTIC"/>
    <property type="match status" value="1"/>
</dbReference>
<dbReference type="RefSeq" id="WP_265687038.1">
    <property type="nucleotide sequence ID" value="NZ_JAKRRX010000025.1"/>
</dbReference>
<dbReference type="SUPFAM" id="SSF52540">
    <property type="entry name" value="P-loop containing nucleoside triphosphate hydrolases"/>
    <property type="match status" value="1"/>
</dbReference>
<dbReference type="InterPro" id="IPR050625">
    <property type="entry name" value="ParA/MinD_ATPase"/>
</dbReference>
<accession>A0A9X3CD05</accession>
<dbReference type="Proteomes" id="UP001155586">
    <property type="component" value="Unassembled WGS sequence"/>
</dbReference>
<dbReference type="GO" id="GO:0016887">
    <property type="term" value="F:ATP hydrolysis activity"/>
    <property type="evidence" value="ECO:0007669"/>
    <property type="project" value="TreeGrafter"/>
</dbReference>
<keyword evidence="4" id="KW-1185">Reference proteome</keyword>
<name>A0A9X3CD05_9VIBR</name>
<dbReference type="Gene3D" id="3.40.50.2300">
    <property type="match status" value="1"/>
</dbReference>
<evidence type="ECO:0000256" key="1">
    <source>
        <dbReference type="ARBA" id="ARBA00022741"/>
    </source>
</evidence>
<dbReference type="GO" id="GO:0005524">
    <property type="term" value="F:ATP binding"/>
    <property type="evidence" value="ECO:0007669"/>
    <property type="project" value="UniProtKB-KW"/>
</dbReference>
<proteinExistence type="predicted"/>
<dbReference type="PANTHER" id="PTHR43384">
    <property type="entry name" value="SEPTUM SITE-DETERMINING PROTEIN MIND HOMOLOG, CHLOROPLASTIC-RELATED"/>
    <property type="match status" value="1"/>
</dbReference>
<dbReference type="AlphaFoldDB" id="A0A9X3CD05"/>
<protein>
    <submittedName>
        <fullName evidence="3">Chromosome partitioning protein ParA</fullName>
    </submittedName>
</protein>
<dbReference type="GO" id="GO:0005829">
    <property type="term" value="C:cytosol"/>
    <property type="evidence" value="ECO:0007669"/>
    <property type="project" value="TreeGrafter"/>
</dbReference>
<sequence length="409" mass="45808">MFDLVDVIKSKSSAEKEKEVLTTVLFHQTEECKQLIEEAYRFEDIAAPSVLENQDSLIQQYVREENIEIVIVELNKSKSVMDDMHRISHLLPNSASVIVIGSEDSISTIRNLKSLGYYYVFWPISKQELIDFVRNVNENRNKNSGLGKGRAAKKVCVWGAKGGVGASFITAALSMELSKDKNSSCLVVEHNFSGGNLDIFLAVSQFKKREVSRGALANSLDETYALSMTRKIHEMLHVLALESNDIADHEMKDYVRTISENLSGQYNFIVEDLSSSANSLSDLTYVGQQADVLVLVLEPTVSSLREAAFIQAKMEELGSTTRCITVLNHTMHERSATVTVKDVEKFLNRKLDVVCPYEPQLGKWVLEGKAIFQEKQAISSSLNTLTSLLLGEAIKPKRDSIFKRLFRGQ</sequence>